<sequence>MWHSSVMTHRGYSSCLRALCPLLSYRPPMSDSPSLSSCPPLSSGRIRVTIAAKVLISATTSHEAIMNAQQLVDERGDLWLALAPLWLDREPSERDYARMVEVIERYDMTLNELEWMFRLEMAPVMSRHQLSIASEWRQFDDYKLMKQLVNHNMRLKGWRRKSWALFSGLTTMMVRHRWNALMNRVAVARGEQV</sequence>
<evidence type="ECO:0000259" key="1">
    <source>
        <dbReference type="Pfam" id="PF23296"/>
    </source>
</evidence>
<name>L9U7I1_9GAMM</name>
<comment type="caution">
    <text evidence="2">The sequence shown here is derived from an EMBL/GenBank/DDBJ whole genome shotgun (WGS) entry which is preliminary data.</text>
</comment>
<reference evidence="2 3" key="1">
    <citation type="journal article" date="2013" name="Genome Announc.">
        <title>Draft Genome of the Marine Gammaproteobacterium Halomonas titanicae.</title>
        <authorList>
            <person name="Sanchez-Porro C."/>
            <person name="de la Haba R.R."/>
            <person name="Cruz-Hernandez N."/>
            <person name="Gonzalez J.M."/>
            <person name="Reyes-Guirao C."/>
            <person name="Navarro-Sampedro L."/>
            <person name="Carballo M."/>
            <person name="Ventosa A."/>
        </authorList>
    </citation>
    <scope>NUCLEOTIDE SEQUENCE [LARGE SCALE GENOMIC DNA]</scope>
    <source>
        <strain evidence="2 3">BH1</strain>
    </source>
</reference>
<dbReference type="Proteomes" id="UP000011651">
    <property type="component" value="Unassembled WGS sequence"/>
</dbReference>
<gene>
    <name evidence="2" type="ORF">HALTITAN_2690</name>
</gene>
<evidence type="ECO:0000313" key="3">
    <source>
        <dbReference type="Proteomes" id="UP000011651"/>
    </source>
</evidence>
<dbReference type="EMBL" id="AOPO01000015">
    <property type="protein sequence ID" value="ELY20561.1"/>
    <property type="molecule type" value="Genomic_DNA"/>
</dbReference>
<proteinExistence type="predicted"/>
<feature type="domain" description="DUF7079" evidence="1">
    <location>
        <begin position="74"/>
        <end position="184"/>
    </location>
</feature>
<protein>
    <recommendedName>
        <fullName evidence="1">DUF7079 domain-containing protein</fullName>
    </recommendedName>
</protein>
<evidence type="ECO:0000313" key="2">
    <source>
        <dbReference type="EMBL" id="ELY20561.1"/>
    </source>
</evidence>
<dbReference type="Pfam" id="PF23296">
    <property type="entry name" value="DUF7079"/>
    <property type="match status" value="1"/>
</dbReference>
<organism evidence="2 3">
    <name type="scientific">Vreelandella titanicae BH1</name>
    <dbReference type="NCBI Taxonomy" id="1204738"/>
    <lineage>
        <taxon>Bacteria</taxon>
        <taxon>Pseudomonadati</taxon>
        <taxon>Pseudomonadota</taxon>
        <taxon>Gammaproteobacteria</taxon>
        <taxon>Oceanospirillales</taxon>
        <taxon>Halomonadaceae</taxon>
        <taxon>Vreelandella</taxon>
    </lineage>
</organism>
<dbReference type="InterPro" id="IPR055507">
    <property type="entry name" value="DUF7079"/>
</dbReference>
<dbReference type="AlphaFoldDB" id="L9U7I1"/>
<dbReference type="PATRIC" id="fig|1204738.3.peg.4065"/>
<accession>L9U7I1</accession>